<dbReference type="Pfam" id="PF13556">
    <property type="entry name" value="HTH_30"/>
    <property type="match status" value="1"/>
</dbReference>
<dbReference type="PANTHER" id="PTHR33744:SF1">
    <property type="entry name" value="DNA-BINDING TRANSCRIPTIONAL ACTIVATOR ADER"/>
    <property type="match status" value="1"/>
</dbReference>
<reference evidence="5 6" key="1">
    <citation type="journal article" date="2010" name="Stand. Genomic Sci.">
        <title>Complete genome sequence of Conexibacter woesei type strain (ID131577).</title>
        <authorList>
            <person name="Pukall R."/>
            <person name="Lapidus A."/>
            <person name="Glavina Del Rio T."/>
            <person name="Copeland A."/>
            <person name="Tice H."/>
            <person name="Cheng J.-F."/>
            <person name="Lucas S."/>
            <person name="Chen F."/>
            <person name="Nolan M."/>
            <person name="Bruce D."/>
            <person name="Goodwin L."/>
            <person name="Pitluck S."/>
            <person name="Mavromatis K."/>
            <person name="Ivanova N."/>
            <person name="Ovchinnikova G."/>
            <person name="Pati A."/>
            <person name="Chen A."/>
            <person name="Palaniappan K."/>
            <person name="Land M."/>
            <person name="Hauser L."/>
            <person name="Chang Y.-J."/>
            <person name="Jeffries C.D."/>
            <person name="Chain P."/>
            <person name="Meincke L."/>
            <person name="Sims D."/>
            <person name="Brettin T."/>
            <person name="Detter J.C."/>
            <person name="Rohde M."/>
            <person name="Goeker M."/>
            <person name="Bristow J."/>
            <person name="Eisen J.A."/>
            <person name="Markowitz V."/>
            <person name="Kyrpides N.C."/>
            <person name="Klenk H.-P."/>
            <person name="Hugenholtz P."/>
        </authorList>
    </citation>
    <scope>NUCLEOTIDE SEQUENCE [LARGE SCALE GENOMIC DNA]</scope>
    <source>
        <strain evidence="6">DSM 14684 / CIP 108061 / JCM 11494 / NBRC 100937 / ID131577</strain>
    </source>
</reference>
<evidence type="ECO:0000313" key="6">
    <source>
        <dbReference type="Proteomes" id="UP000008229"/>
    </source>
</evidence>
<dbReference type="InterPro" id="IPR042070">
    <property type="entry name" value="PucR_C-HTH_sf"/>
</dbReference>
<dbReference type="eggNOG" id="COG2508">
    <property type="taxonomic scope" value="Bacteria"/>
</dbReference>
<dbReference type="HOGENOM" id="CLU_017436_4_1_11"/>
<dbReference type="Pfam" id="PF07905">
    <property type="entry name" value="PucR"/>
    <property type="match status" value="1"/>
</dbReference>
<dbReference type="AlphaFoldDB" id="D3F860"/>
<dbReference type="Proteomes" id="UP000008229">
    <property type="component" value="Chromosome"/>
</dbReference>
<dbReference type="RefSeq" id="WP_012931983.1">
    <property type="nucleotide sequence ID" value="NC_013739.1"/>
</dbReference>
<dbReference type="STRING" id="469383.Cwoe_0495"/>
<dbReference type="EMBL" id="CP001854">
    <property type="protein sequence ID" value="ADB48930.1"/>
    <property type="molecule type" value="Genomic_DNA"/>
</dbReference>
<dbReference type="InterPro" id="IPR012914">
    <property type="entry name" value="PucR_dom"/>
</dbReference>
<sequence length="492" mass="52709">MVTVADIAGSPELQVELLAGDRARANAIVAARISELEDPTELLERGTLLLTAGRGLGDRPAAQRGYVRRLAACGAAGLAVALGEHLDAVPPAVLQEAARLELPVLAVTGRDALAALVRATSSDAETSDDHWRALTLHEELVRAAVEGAPLRELLAILAGELRCSVQLREGDAVLAEHHATGGLAFEELGDAPVLRLDVVTADARAELLAARADGEWSEFDRLVLRHGQGALALELTRRHAVRAAELRLAGNLFDDLERERLEDDEIADRIAAFGFERAGSFAALVGLPGDRGGERLRAALEVQLNRAGVRQLSAVGPDTVAFLVANGDEDQLRAIAERVVAAEPGGVRIAVGRLASGRALGRSLLEARAVLSTARKPVVSYLDLGPMELLLSVPSALLEAYVDRVLGPVAQNGWLMESLTELLDAGTRWKETADRLGVHRHTLRYRMNRLAEQTGRHPDDPADRLELWLAVRALETITLRRDGPVEGGTDQV</sequence>
<dbReference type="InterPro" id="IPR041522">
    <property type="entry name" value="CdaR_GGDEF"/>
</dbReference>
<keyword evidence="6" id="KW-1185">Reference proteome</keyword>
<reference evidence="6" key="2">
    <citation type="submission" date="2010-01" db="EMBL/GenBank/DDBJ databases">
        <title>The complete genome of Conexibacter woesei DSM 14684.</title>
        <authorList>
            <consortium name="US DOE Joint Genome Institute (JGI-PGF)"/>
            <person name="Lucas S."/>
            <person name="Copeland A."/>
            <person name="Lapidus A."/>
            <person name="Glavina del Rio T."/>
            <person name="Dalin E."/>
            <person name="Tice H."/>
            <person name="Bruce D."/>
            <person name="Goodwin L."/>
            <person name="Pitluck S."/>
            <person name="Kyrpides N."/>
            <person name="Mavromatis K."/>
            <person name="Ivanova N."/>
            <person name="Mikhailova N."/>
            <person name="Chertkov O."/>
            <person name="Brettin T."/>
            <person name="Detter J.C."/>
            <person name="Han C."/>
            <person name="Larimer F."/>
            <person name="Land M."/>
            <person name="Hauser L."/>
            <person name="Markowitz V."/>
            <person name="Cheng J.-F."/>
            <person name="Hugenholtz P."/>
            <person name="Woyke T."/>
            <person name="Wu D."/>
            <person name="Pukall R."/>
            <person name="Steenblock K."/>
            <person name="Schneider S."/>
            <person name="Klenk H.-P."/>
            <person name="Eisen J.A."/>
        </authorList>
    </citation>
    <scope>NUCLEOTIDE SEQUENCE [LARGE SCALE GENOMIC DNA]</scope>
    <source>
        <strain evidence="6">DSM 14684 / CIP 108061 / JCM 11494 / NBRC 100937 / ID131577</strain>
    </source>
</reference>
<dbReference type="PANTHER" id="PTHR33744">
    <property type="entry name" value="CARBOHYDRATE DIACID REGULATOR"/>
    <property type="match status" value="1"/>
</dbReference>
<comment type="similarity">
    <text evidence="1">Belongs to the CdaR family.</text>
</comment>
<dbReference type="Pfam" id="PF17853">
    <property type="entry name" value="GGDEF_2"/>
    <property type="match status" value="1"/>
</dbReference>
<feature type="domain" description="PucR C-terminal helix-turn-helix" evidence="3">
    <location>
        <begin position="415"/>
        <end position="473"/>
    </location>
</feature>
<dbReference type="KEGG" id="cwo:Cwoe_0495"/>
<dbReference type="OrthoDB" id="8450798at2"/>
<protein>
    <submittedName>
        <fullName evidence="5">Transcriptional regulator, PucR family</fullName>
    </submittedName>
</protein>
<evidence type="ECO:0000259" key="4">
    <source>
        <dbReference type="Pfam" id="PF17853"/>
    </source>
</evidence>
<gene>
    <name evidence="5" type="ordered locus">Cwoe_0495</name>
</gene>
<accession>D3F860</accession>
<evidence type="ECO:0000259" key="2">
    <source>
        <dbReference type="Pfam" id="PF07905"/>
    </source>
</evidence>
<dbReference type="Gene3D" id="1.10.10.2840">
    <property type="entry name" value="PucR C-terminal helix-turn-helix domain"/>
    <property type="match status" value="1"/>
</dbReference>
<dbReference type="InterPro" id="IPR025736">
    <property type="entry name" value="PucR_C-HTH_dom"/>
</dbReference>
<evidence type="ECO:0000256" key="1">
    <source>
        <dbReference type="ARBA" id="ARBA00006754"/>
    </source>
</evidence>
<organism evidence="5 6">
    <name type="scientific">Conexibacter woesei (strain DSM 14684 / CCUG 47730 / CIP 108061 / JCM 11494 / NBRC 100937 / ID131577)</name>
    <dbReference type="NCBI Taxonomy" id="469383"/>
    <lineage>
        <taxon>Bacteria</taxon>
        <taxon>Bacillati</taxon>
        <taxon>Actinomycetota</taxon>
        <taxon>Thermoleophilia</taxon>
        <taxon>Solirubrobacterales</taxon>
        <taxon>Conexibacteraceae</taxon>
        <taxon>Conexibacter</taxon>
    </lineage>
</organism>
<proteinExistence type="inferred from homology"/>
<evidence type="ECO:0000313" key="5">
    <source>
        <dbReference type="EMBL" id="ADB48930.1"/>
    </source>
</evidence>
<feature type="domain" description="Purine catabolism PurC-like" evidence="2">
    <location>
        <begin position="9"/>
        <end position="116"/>
    </location>
</feature>
<feature type="domain" description="CdaR GGDEF-like" evidence="4">
    <location>
        <begin position="262"/>
        <end position="372"/>
    </location>
</feature>
<evidence type="ECO:0000259" key="3">
    <source>
        <dbReference type="Pfam" id="PF13556"/>
    </source>
</evidence>
<name>D3F860_CONWI</name>
<dbReference type="InterPro" id="IPR051448">
    <property type="entry name" value="CdaR-like_regulators"/>
</dbReference>